<dbReference type="SUPFAM" id="SSF54631">
    <property type="entry name" value="CBS-domain pair"/>
    <property type="match status" value="1"/>
</dbReference>
<feature type="domain" description="CBS" evidence="3">
    <location>
        <begin position="11"/>
        <end position="68"/>
    </location>
</feature>
<evidence type="ECO:0000256" key="2">
    <source>
        <dbReference type="PROSITE-ProRule" id="PRU00703"/>
    </source>
</evidence>
<dbReference type="InterPro" id="IPR051257">
    <property type="entry name" value="Diverse_CBS-Domain"/>
</dbReference>
<keyword evidence="1 2" id="KW-0129">CBS domain</keyword>
<dbReference type="InterPro" id="IPR046342">
    <property type="entry name" value="CBS_dom_sf"/>
</dbReference>
<evidence type="ECO:0000259" key="3">
    <source>
        <dbReference type="PROSITE" id="PS51371"/>
    </source>
</evidence>
<reference evidence="6 7" key="1">
    <citation type="submission" date="2019-11" db="EMBL/GenBank/DDBJ databases">
        <authorList>
            <person name="Holert J."/>
        </authorList>
    </citation>
    <scope>NUCLEOTIDE SEQUENCE [LARGE SCALE GENOMIC DNA]</scope>
    <source>
        <strain evidence="4">BC3_2A</strain>
        <strain evidence="5">SB11_1A</strain>
    </source>
</reference>
<dbReference type="Gene3D" id="3.10.580.10">
    <property type="entry name" value="CBS-domain"/>
    <property type="match status" value="1"/>
</dbReference>
<protein>
    <submittedName>
        <fullName evidence="5">Inosine-5'-monophosphate dehydrogenase</fullName>
        <ecNumber evidence="5">1.1.1.205</ecNumber>
    </submittedName>
</protein>
<dbReference type="GO" id="GO:0003938">
    <property type="term" value="F:IMP dehydrogenase activity"/>
    <property type="evidence" value="ECO:0007669"/>
    <property type="project" value="UniProtKB-EC"/>
</dbReference>
<dbReference type="EMBL" id="CACSIM010000001">
    <property type="protein sequence ID" value="CAA0079190.1"/>
    <property type="molecule type" value="Genomic_DNA"/>
</dbReference>
<keyword evidence="5" id="KW-0560">Oxidoreductase</keyword>
<organism evidence="5 6">
    <name type="scientific">Zhongshania aliphaticivorans</name>
    <dbReference type="NCBI Taxonomy" id="1470434"/>
    <lineage>
        <taxon>Bacteria</taxon>
        <taxon>Pseudomonadati</taxon>
        <taxon>Pseudomonadota</taxon>
        <taxon>Gammaproteobacteria</taxon>
        <taxon>Cellvibrionales</taxon>
        <taxon>Spongiibacteraceae</taxon>
        <taxon>Zhongshania</taxon>
    </lineage>
</organism>
<evidence type="ECO:0000313" key="6">
    <source>
        <dbReference type="Proteomes" id="UP000435877"/>
    </source>
</evidence>
<dbReference type="Pfam" id="PF00571">
    <property type="entry name" value="CBS"/>
    <property type="match status" value="2"/>
</dbReference>
<dbReference type="PANTHER" id="PTHR43080">
    <property type="entry name" value="CBS DOMAIN-CONTAINING PROTEIN CBSX3, MITOCHONDRIAL"/>
    <property type="match status" value="1"/>
</dbReference>
<name>A0A5S9NAW5_9GAMM</name>
<dbReference type="AlphaFoldDB" id="A0A5S9NAW5"/>
<feature type="domain" description="CBS" evidence="3">
    <location>
        <begin position="85"/>
        <end position="139"/>
    </location>
</feature>
<gene>
    <name evidence="5" type="primary">guaB_1</name>
    <name evidence="5" type="ORF">IHBHHGIJ_00999</name>
    <name evidence="4" type="ORF">KFEGEMFD_00152</name>
</gene>
<accession>A0A5S9NAW5</accession>
<dbReference type="EMBL" id="CACSIK010000001">
    <property type="protein sequence ID" value="CAA0086253.1"/>
    <property type="molecule type" value="Genomic_DNA"/>
</dbReference>
<dbReference type="PANTHER" id="PTHR43080:SF2">
    <property type="entry name" value="CBS DOMAIN-CONTAINING PROTEIN"/>
    <property type="match status" value="1"/>
</dbReference>
<dbReference type="CDD" id="cd04584">
    <property type="entry name" value="CBS_pair_AcuB_like"/>
    <property type="match status" value="1"/>
</dbReference>
<dbReference type="EC" id="1.1.1.205" evidence="5"/>
<evidence type="ECO:0000313" key="4">
    <source>
        <dbReference type="EMBL" id="CAA0079190.1"/>
    </source>
</evidence>
<dbReference type="PROSITE" id="PS51371">
    <property type="entry name" value="CBS"/>
    <property type="match status" value="2"/>
</dbReference>
<keyword evidence="6" id="KW-1185">Reference proteome</keyword>
<dbReference type="Proteomes" id="UP000439591">
    <property type="component" value="Unassembled WGS sequence"/>
</dbReference>
<sequence length="139" mass="15626">MKTSVLASAIMTSPVLTVDADERLARLSQIFSEKQLHHLLVVDEDRFVGVISDRDFYKSIGPRAQSQIANSVEAAALNKRAHQVMSRHPICVREHQSVEDVMDLLIAHQISCVPVVNSQNFPIGIISWRDVIKLLREND</sequence>
<dbReference type="SMART" id="SM00116">
    <property type="entry name" value="CBS"/>
    <property type="match status" value="2"/>
</dbReference>
<evidence type="ECO:0000313" key="7">
    <source>
        <dbReference type="Proteomes" id="UP000439591"/>
    </source>
</evidence>
<dbReference type="Proteomes" id="UP000435877">
    <property type="component" value="Unassembled WGS sequence"/>
</dbReference>
<proteinExistence type="predicted"/>
<dbReference type="InterPro" id="IPR000644">
    <property type="entry name" value="CBS_dom"/>
</dbReference>
<evidence type="ECO:0000256" key="1">
    <source>
        <dbReference type="ARBA" id="ARBA00023122"/>
    </source>
</evidence>
<evidence type="ECO:0000313" key="5">
    <source>
        <dbReference type="EMBL" id="CAA0086253.1"/>
    </source>
</evidence>